<dbReference type="GeneID" id="20657888"/>
<accession>G4ZH88</accession>
<protein>
    <submittedName>
        <fullName evidence="2">Uncharacterized protein</fullName>
    </submittedName>
</protein>
<evidence type="ECO:0000313" key="2">
    <source>
        <dbReference type="EMBL" id="EGZ17137.1"/>
    </source>
</evidence>
<dbReference type="Proteomes" id="UP000002640">
    <property type="component" value="Unassembled WGS sequence"/>
</dbReference>
<dbReference type="RefSeq" id="XP_009526195.1">
    <property type="nucleotide sequence ID" value="XM_009527900.1"/>
</dbReference>
<dbReference type="OMA" id="IRISGTC"/>
<dbReference type="AlphaFoldDB" id="G4ZH88"/>
<name>G4ZH88_PHYSP</name>
<organism evidence="2 3">
    <name type="scientific">Phytophthora sojae (strain P6497)</name>
    <name type="common">Soybean stem and root rot agent</name>
    <name type="synonym">Phytophthora megasperma f. sp. glycines</name>
    <dbReference type="NCBI Taxonomy" id="1094619"/>
    <lineage>
        <taxon>Eukaryota</taxon>
        <taxon>Sar</taxon>
        <taxon>Stramenopiles</taxon>
        <taxon>Oomycota</taxon>
        <taxon>Peronosporomycetes</taxon>
        <taxon>Peronosporales</taxon>
        <taxon>Peronosporaceae</taxon>
        <taxon>Phytophthora</taxon>
    </lineage>
</organism>
<feature type="region of interest" description="Disordered" evidence="1">
    <location>
        <begin position="1"/>
        <end position="23"/>
    </location>
</feature>
<dbReference type="KEGG" id="psoj:PHYSODRAFT_500788"/>
<dbReference type="InParanoid" id="G4ZH88"/>
<evidence type="ECO:0000256" key="1">
    <source>
        <dbReference type="SAM" id="MobiDB-lite"/>
    </source>
</evidence>
<proteinExistence type="predicted"/>
<gene>
    <name evidence="2" type="ORF">PHYSODRAFT_500788</name>
</gene>
<reference evidence="2 3" key="1">
    <citation type="journal article" date="2006" name="Science">
        <title>Phytophthora genome sequences uncover evolutionary origins and mechanisms of pathogenesis.</title>
        <authorList>
            <person name="Tyler B.M."/>
            <person name="Tripathy S."/>
            <person name="Zhang X."/>
            <person name="Dehal P."/>
            <person name="Jiang R.H."/>
            <person name="Aerts A."/>
            <person name="Arredondo F.D."/>
            <person name="Baxter L."/>
            <person name="Bensasson D."/>
            <person name="Beynon J.L."/>
            <person name="Chapman J."/>
            <person name="Damasceno C.M."/>
            <person name="Dorrance A.E."/>
            <person name="Dou D."/>
            <person name="Dickerman A.W."/>
            <person name="Dubchak I.L."/>
            <person name="Garbelotto M."/>
            <person name="Gijzen M."/>
            <person name="Gordon S.G."/>
            <person name="Govers F."/>
            <person name="Grunwald N.J."/>
            <person name="Huang W."/>
            <person name="Ivors K.L."/>
            <person name="Jones R.W."/>
            <person name="Kamoun S."/>
            <person name="Krampis K."/>
            <person name="Lamour K.H."/>
            <person name="Lee M.K."/>
            <person name="McDonald W.H."/>
            <person name="Medina M."/>
            <person name="Meijer H.J."/>
            <person name="Nordberg E.K."/>
            <person name="Maclean D.J."/>
            <person name="Ospina-Giraldo M.D."/>
            <person name="Morris P.F."/>
            <person name="Phuntumart V."/>
            <person name="Putnam N.H."/>
            <person name="Rash S."/>
            <person name="Rose J.K."/>
            <person name="Sakihama Y."/>
            <person name="Salamov A.A."/>
            <person name="Savidor A."/>
            <person name="Scheuring C.F."/>
            <person name="Smith B.M."/>
            <person name="Sobral B.W."/>
            <person name="Terry A."/>
            <person name="Torto-Alalibo T.A."/>
            <person name="Win J."/>
            <person name="Xu Z."/>
            <person name="Zhang H."/>
            <person name="Grigoriev I.V."/>
            <person name="Rokhsar D.S."/>
            <person name="Boore J.L."/>
        </authorList>
    </citation>
    <scope>NUCLEOTIDE SEQUENCE [LARGE SCALE GENOMIC DNA]</scope>
    <source>
        <strain evidence="2 3">P6497</strain>
    </source>
</reference>
<evidence type="ECO:0000313" key="3">
    <source>
        <dbReference type="Proteomes" id="UP000002640"/>
    </source>
</evidence>
<keyword evidence="3" id="KW-1185">Reference proteome</keyword>
<dbReference type="EMBL" id="JH159154">
    <property type="protein sequence ID" value="EGZ17137.1"/>
    <property type="molecule type" value="Genomic_DNA"/>
</dbReference>
<sequence>MSRSPGQQGGRTRTTGTGKLPKQFKRVTVSFQHKLSRLLHIEPDWELLSRLLDEVPVIRHVVDPNRDIDTLAAVE</sequence>